<name>A0A917ZAS0_9GAMM</name>
<dbReference type="InterPro" id="IPR018060">
    <property type="entry name" value="HTH_AraC"/>
</dbReference>
<dbReference type="InterPro" id="IPR032687">
    <property type="entry name" value="AraC-type_N"/>
</dbReference>
<reference evidence="5 6" key="1">
    <citation type="journal article" date="2014" name="Int. J. Syst. Evol. Microbiol.">
        <title>Complete genome sequence of Corynebacterium casei LMG S-19264T (=DSM 44701T), isolated from a smear-ripened cheese.</title>
        <authorList>
            <consortium name="US DOE Joint Genome Institute (JGI-PGF)"/>
            <person name="Walter F."/>
            <person name="Albersmeier A."/>
            <person name="Kalinowski J."/>
            <person name="Ruckert C."/>
        </authorList>
    </citation>
    <scope>NUCLEOTIDE SEQUENCE [LARGE SCALE GENOMIC DNA]</scope>
    <source>
        <strain evidence="5 6">CGMCC 1.7286</strain>
    </source>
</reference>
<dbReference type="Proteomes" id="UP000599578">
    <property type="component" value="Unassembled WGS sequence"/>
</dbReference>
<gene>
    <name evidence="5" type="ORF">GCM10011348_12530</name>
</gene>
<dbReference type="GO" id="GO:0000976">
    <property type="term" value="F:transcription cis-regulatory region binding"/>
    <property type="evidence" value="ECO:0007669"/>
    <property type="project" value="TreeGrafter"/>
</dbReference>
<dbReference type="InterPro" id="IPR020449">
    <property type="entry name" value="Tscrpt_reg_AraC-type_HTH"/>
</dbReference>
<evidence type="ECO:0000313" key="6">
    <source>
        <dbReference type="Proteomes" id="UP000599578"/>
    </source>
</evidence>
<sequence length="366" mass="41405">MIRHDETINNAPDKHNMVSRNMAEQFPTFKIRSGALTGFAELCRRYQLNPIRLLALEDLSPTVLRSYDISIPYDSLIRVLEHAATEADDPLFSLRLSLRHGIETIGPLGLLAGQCNSLAESLETFKKYVHFHAQGIEIDVKTEGNKALLTYSANVNTEVNLIQLVQLGVGRCFNILRDLRPEGMPVSAVQFQHAQQAPTEDYEKLLGARVLFNQPHNAVIFPARYLTATPNRTSSEVRRYFETYIERAGGKSEKPLELQVTQLIRELMPTGEATASTVAKLLGMNIRVLQRELQAMDTSFRSLLETVRYELAREWMTNSATPLTDLALQLGYSELSAFSRAFKRWSGSSPQQWQEEQWRKIHGSPS</sequence>
<comment type="caution">
    <text evidence="5">The sequence shown here is derived from an EMBL/GenBank/DDBJ whole genome shotgun (WGS) entry which is preliminary data.</text>
</comment>
<dbReference type="Gene3D" id="1.10.10.60">
    <property type="entry name" value="Homeodomain-like"/>
    <property type="match status" value="1"/>
</dbReference>
<dbReference type="Pfam" id="PF12625">
    <property type="entry name" value="Arabinose_bd"/>
    <property type="match status" value="1"/>
</dbReference>
<evidence type="ECO:0000313" key="5">
    <source>
        <dbReference type="EMBL" id="GGO79093.1"/>
    </source>
</evidence>
<evidence type="ECO:0000256" key="3">
    <source>
        <dbReference type="ARBA" id="ARBA00023163"/>
    </source>
</evidence>
<keyword evidence="3" id="KW-0804">Transcription</keyword>
<organism evidence="5 6">
    <name type="scientific">Marinobacterium nitratireducens</name>
    <dbReference type="NCBI Taxonomy" id="518897"/>
    <lineage>
        <taxon>Bacteria</taxon>
        <taxon>Pseudomonadati</taxon>
        <taxon>Pseudomonadota</taxon>
        <taxon>Gammaproteobacteria</taxon>
        <taxon>Oceanospirillales</taxon>
        <taxon>Oceanospirillaceae</taxon>
        <taxon>Marinobacterium</taxon>
    </lineage>
</organism>
<dbReference type="EMBL" id="BMLT01000003">
    <property type="protein sequence ID" value="GGO79093.1"/>
    <property type="molecule type" value="Genomic_DNA"/>
</dbReference>
<keyword evidence="1" id="KW-0805">Transcription regulation</keyword>
<feature type="domain" description="HTH araC/xylS-type" evidence="4">
    <location>
        <begin position="258"/>
        <end position="356"/>
    </location>
</feature>
<dbReference type="InterPro" id="IPR009057">
    <property type="entry name" value="Homeodomain-like_sf"/>
</dbReference>
<dbReference type="PROSITE" id="PS01124">
    <property type="entry name" value="HTH_ARAC_FAMILY_2"/>
    <property type="match status" value="1"/>
</dbReference>
<evidence type="ECO:0000256" key="1">
    <source>
        <dbReference type="ARBA" id="ARBA00023015"/>
    </source>
</evidence>
<proteinExistence type="predicted"/>
<keyword evidence="2" id="KW-0238">DNA-binding</keyword>
<dbReference type="SUPFAM" id="SSF46689">
    <property type="entry name" value="Homeodomain-like"/>
    <property type="match status" value="1"/>
</dbReference>
<dbReference type="PANTHER" id="PTHR47894:SF4">
    <property type="entry name" value="HTH-TYPE TRANSCRIPTIONAL REGULATOR GADX"/>
    <property type="match status" value="1"/>
</dbReference>
<dbReference type="SMART" id="SM00342">
    <property type="entry name" value="HTH_ARAC"/>
    <property type="match status" value="1"/>
</dbReference>
<evidence type="ECO:0000259" key="4">
    <source>
        <dbReference type="PROSITE" id="PS01124"/>
    </source>
</evidence>
<dbReference type="AlphaFoldDB" id="A0A917ZAS0"/>
<keyword evidence="6" id="KW-1185">Reference proteome</keyword>
<evidence type="ECO:0000256" key="2">
    <source>
        <dbReference type="ARBA" id="ARBA00023125"/>
    </source>
</evidence>
<dbReference type="Pfam" id="PF12833">
    <property type="entry name" value="HTH_18"/>
    <property type="match status" value="1"/>
</dbReference>
<dbReference type="GO" id="GO:0005829">
    <property type="term" value="C:cytosol"/>
    <property type="evidence" value="ECO:0007669"/>
    <property type="project" value="TreeGrafter"/>
</dbReference>
<dbReference type="PANTHER" id="PTHR47894">
    <property type="entry name" value="HTH-TYPE TRANSCRIPTIONAL REGULATOR GADX"/>
    <property type="match status" value="1"/>
</dbReference>
<protein>
    <submittedName>
        <fullName evidence="5">AraC family transcriptional regulator</fullName>
    </submittedName>
</protein>
<dbReference type="PRINTS" id="PR00032">
    <property type="entry name" value="HTHARAC"/>
</dbReference>
<accession>A0A917ZAS0</accession>
<dbReference type="GO" id="GO:0003700">
    <property type="term" value="F:DNA-binding transcription factor activity"/>
    <property type="evidence" value="ECO:0007669"/>
    <property type="project" value="InterPro"/>
</dbReference>